<dbReference type="Gene3D" id="1.20.1070.10">
    <property type="entry name" value="Rhodopsin 7-helix transmembrane proteins"/>
    <property type="match status" value="1"/>
</dbReference>
<comment type="similarity">
    <text evidence="11">Belongs to the G-protein coupled receptor 1 family.</text>
</comment>
<feature type="transmembrane region" description="Helical" evidence="12">
    <location>
        <begin position="36"/>
        <end position="57"/>
    </location>
</feature>
<gene>
    <name evidence="15" type="primary">LOC117350366</name>
</gene>
<accession>A0A6P8NVV8</accession>
<dbReference type="CDD" id="cd13954">
    <property type="entry name" value="7tmA_OR"/>
    <property type="match status" value="1"/>
</dbReference>
<comment type="subcellular location">
    <subcellularLocation>
        <location evidence="1 12">Cell membrane</location>
        <topology evidence="1 12">Multi-pass membrane protein</topology>
    </subcellularLocation>
</comment>
<evidence type="ECO:0000256" key="1">
    <source>
        <dbReference type="ARBA" id="ARBA00004651"/>
    </source>
</evidence>
<dbReference type="PANTHER" id="PTHR26452">
    <property type="entry name" value="OLFACTORY RECEPTOR"/>
    <property type="match status" value="1"/>
</dbReference>
<dbReference type="AlphaFoldDB" id="A0A6P8NVV8"/>
<dbReference type="GO" id="GO:0004984">
    <property type="term" value="F:olfactory receptor activity"/>
    <property type="evidence" value="ECO:0007669"/>
    <property type="project" value="InterPro"/>
</dbReference>
<keyword evidence="14" id="KW-1185">Reference proteome</keyword>
<feature type="transmembrane region" description="Helical" evidence="12">
    <location>
        <begin position="69"/>
        <end position="91"/>
    </location>
</feature>
<keyword evidence="2 12" id="KW-1003">Cell membrane</keyword>
<dbReference type="OrthoDB" id="5967130at2759"/>
<dbReference type="PROSITE" id="PS50262">
    <property type="entry name" value="G_PROTEIN_RECEP_F1_2"/>
    <property type="match status" value="1"/>
</dbReference>
<evidence type="ECO:0000256" key="8">
    <source>
        <dbReference type="ARBA" id="ARBA00023136"/>
    </source>
</evidence>
<dbReference type="PROSITE" id="PS00237">
    <property type="entry name" value="G_PROTEIN_RECEP_F1_1"/>
    <property type="match status" value="1"/>
</dbReference>
<evidence type="ECO:0000313" key="14">
    <source>
        <dbReference type="Proteomes" id="UP000515159"/>
    </source>
</evidence>
<dbReference type="InterPro" id="IPR000276">
    <property type="entry name" value="GPCR_Rhodpsn"/>
</dbReference>
<feature type="transmembrane region" description="Helical" evidence="12">
    <location>
        <begin position="247"/>
        <end position="270"/>
    </location>
</feature>
<dbReference type="KEGG" id="gsh:117350366"/>
<evidence type="ECO:0000256" key="3">
    <source>
        <dbReference type="ARBA" id="ARBA00022606"/>
    </source>
</evidence>
<keyword evidence="10 11" id="KW-0807">Transducer</keyword>
<proteinExistence type="inferred from homology"/>
<keyword evidence="5 12" id="KW-0552">Olfaction</keyword>
<dbReference type="GeneID" id="117350366"/>
<organism evidence="14 15">
    <name type="scientific">Geotrypetes seraphini</name>
    <name type="common">Gaboon caecilian</name>
    <name type="synonym">Caecilia seraphini</name>
    <dbReference type="NCBI Taxonomy" id="260995"/>
    <lineage>
        <taxon>Eukaryota</taxon>
        <taxon>Metazoa</taxon>
        <taxon>Chordata</taxon>
        <taxon>Craniata</taxon>
        <taxon>Vertebrata</taxon>
        <taxon>Euteleostomi</taxon>
        <taxon>Amphibia</taxon>
        <taxon>Gymnophiona</taxon>
        <taxon>Geotrypetes</taxon>
    </lineage>
</organism>
<dbReference type="Pfam" id="PF13853">
    <property type="entry name" value="7tm_4"/>
    <property type="match status" value="1"/>
</dbReference>
<dbReference type="PRINTS" id="PR00245">
    <property type="entry name" value="OLFACTORYR"/>
</dbReference>
<keyword evidence="4 11" id="KW-0812">Transmembrane</keyword>
<evidence type="ECO:0000256" key="9">
    <source>
        <dbReference type="ARBA" id="ARBA00023170"/>
    </source>
</evidence>
<feature type="transmembrane region" description="Helical" evidence="12">
    <location>
        <begin position="208"/>
        <end position="235"/>
    </location>
</feature>
<name>A0A6P8NVV8_GEOSA</name>
<evidence type="ECO:0000256" key="2">
    <source>
        <dbReference type="ARBA" id="ARBA00022475"/>
    </source>
</evidence>
<dbReference type="SUPFAM" id="SSF81321">
    <property type="entry name" value="Family A G protein-coupled receptor-like"/>
    <property type="match status" value="1"/>
</dbReference>
<evidence type="ECO:0000256" key="10">
    <source>
        <dbReference type="ARBA" id="ARBA00023224"/>
    </source>
</evidence>
<dbReference type="GO" id="GO:0004930">
    <property type="term" value="F:G protein-coupled receptor activity"/>
    <property type="evidence" value="ECO:0007669"/>
    <property type="project" value="UniProtKB-KW"/>
</dbReference>
<evidence type="ECO:0000256" key="4">
    <source>
        <dbReference type="ARBA" id="ARBA00022692"/>
    </source>
</evidence>
<reference evidence="15" key="1">
    <citation type="submission" date="2025-08" db="UniProtKB">
        <authorList>
            <consortium name="RefSeq"/>
        </authorList>
    </citation>
    <scope>IDENTIFICATION</scope>
</reference>
<evidence type="ECO:0000256" key="5">
    <source>
        <dbReference type="ARBA" id="ARBA00022725"/>
    </source>
</evidence>
<dbReference type="RefSeq" id="XP_033780527.1">
    <property type="nucleotide sequence ID" value="XM_033924636.1"/>
</dbReference>
<evidence type="ECO:0000256" key="7">
    <source>
        <dbReference type="ARBA" id="ARBA00023040"/>
    </source>
</evidence>
<dbReference type="InterPro" id="IPR050516">
    <property type="entry name" value="Olfactory_GPCR"/>
</dbReference>
<evidence type="ECO:0000259" key="13">
    <source>
        <dbReference type="PROSITE" id="PS50262"/>
    </source>
</evidence>
<sequence length="329" mass="37846">MMEMTLKNPMEEENISVVTEFIILGFPEFPEQQIPLFLLFLLIYLVILMGNLIIITVTCLDPHLHTPMYFFLGNLSFLDISYTSVTLPKLMDILLKKSQRVSLFVCFTQMHFFVSLAFTEFLILGVMSYDRYVAICHPLHYAVLMDKRLCMLMATGTWIIGFLVPLTYTILISRFFYCRSNKLNHFFCDLPALLKLSCSSTYTIKSIMYIMVVFVGFPCFITTLMSYIYIISAILKIRSTEGRCKAFSTCSSHLTVVILFYGTAVVSYMRPTSSKSDEQNKFIAVLYNVLIPIFNPMIHSLKNQEVKKALRKICTTKLCSDQKNISLLN</sequence>
<dbReference type="PRINTS" id="PR00237">
    <property type="entry name" value="GPCRRHODOPSN"/>
</dbReference>
<feature type="transmembrane region" description="Helical" evidence="12">
    <location>
        <begin position="282"/>
        <end position="301"/>
    </location>
</feature>
<evidence type="ECO:0000256" key="12">
    <source>
        <dbReference type="RuleBase" id="RU363047"/>
    </source>
</evidence>
<keyword evidence="3 12" id="KW-0716">Sensory transduction</keyword>
<feature type="domain" description="G-protein coupled receptors family 1 profile" evidence="13">
    <location>
        <begin position="50"/>
        <end position="299"/>
    </location>
</feature>
<dbReference type="GO" id="GO:0005886">
    <property type="term" value="C:plasma membrane"/>
    <property type="evidence" value="ECO:0007669"/>
    <property type="project" value="UniProtKB-SubCell"/>
</dbReference>
<dbReference type="FunFam" id="1.20.1070.10:FF:000001">
    <property type="entry name" value="Olfactory receptor"/>
    <property type="match status" value="1"/>
</dbReference>
<evidence type="ECO:0000256" key="11">
    <source>
        <dbReference type="RuleBase" id="RU000688"/>
    </source>
</evidence>
<evidence type="ECO:0000256" key="6">
    <source>
        <dbReference type="ARBA" id="ARBA00022989"/>
    </source>
</evidence>
<evidence type="ECO:0000313" key="15">
    <source>
        <dbReference type="RefSeq" id="XP_033780527.1"/>
    </source>
</evidence>
<dbReference type="Proteomes" id="UP000515159">
    <property type="component" value="Chromosome 16"/>
</dbReference>
<dbReference type="InParanoid" id="A0A6P8NVV8"/>
<dbReference type="InterPro" id="IPR017452">
    <property type="entry name" value="GPCR_Rhodpsn_7TM"/>
</dbReference>
<feature type="transmembrane region" description="Helical" evidence="12">
    <location>
        <begin position="149"/>
        <end position="171"/>
    </location>
</feature>
<keyword evidence="9 11" id="KW-0675">Receptor</keyword>
<keyword evidence="8 12" id="KW-0472">Membrane</keyword>
<keyword evidence="6 12" id="KW-1133">Transmembrane helix</keyword>
<feature type="transmembrane region" description="Helical" evidence="12">
    <location>
        <begin position="103"/>
        <end position="129"/>
    </location>
</feature>
<dbReference type="InterPro" id="IPR000725">
    <property type="entry name" value="Olfact_rcpt"/>
</dbReference>
<protein>
    <recommendedName>
        <fullName evidence="12">Olfactory receptor</fullName>
    </recommendedName>
</protein>
<keyword evidence="7 11" id="KW-0297">G-protein coupled receptor</keyword>